<dbReference type="InterPro" id="IPR037066">
    <property type="entry name" value="Plug_dom_sf"/>
</dbReference>
<dbReference type="Pfam" id="PF13715">
    <property type="entry name" value="CarbopepD_reg_2"/>
    <property type="match status" value="1"/>
</dbReference>
<gene>
    <name evidence="14" type="ORF">TJEJU_1571</name>
</gene>
<dbReference type="SUPFAM" id="SSF49464">
    <property type="entry name" value="Carboxypeptidase regulatory domain-like"/>
    <property type="match status" value="1"/>
</dbReference>
<dbReference type="InterPro" id="IPR000531">
    <property type="entry name" value="Beta-barrel_TonB"/>
</dbReference>
<dbReference type="EMBL" id="LT899436">
    <property type="protein sequence ID" value="SNR15299.1"/>
    <property type="molecule type" value="Genomic_DNA"/>
</dbReference>
<evidence type="ECO:0000313" key="15">
    <source>
        <dbReference type="Proteomes" id="UP000215214"/>
    </source>
</evidence>
<keyword evidence="9 10" id="KW-0998">Cell outer membrane</keyword>
<dbReference type="GO" id="GO:0044718">
    <property type="term" value="P:siderophore transmembrane transport"/>
    <property type="evidence" value="ECO:0007669"/>
    <property type="project" value="TreeGrafter"/>
</dbReference>
<keyword evidence="8 14" id="KW-0675">Receptor</keyword>
<proteinExistence type="inferred from homology"/>
<dbReference type="Gene3D" id="2.60.40.1120">
    <property type="entry name" value="Carboxypeptidase-like, regulatory domain"/>
    <property type="match status" value="1"/>
</dbReference>
<evidence type="ECO:0000256" key="5">
    <source>
        <dbReference type="ARBA" id="ARBA00022729"/>
    </source>
</evidence>
<dbReference type="Gene3D" id="2.170.130.10">
    <property type="entry name" value="TonB-dependent receptor, plug domain"/>
    <property type="match status" value="1"/>
</dbReference>
<comment type="subcellular location">
    <subcellularLocation>
        <location evidence="1 10">Cell outer membrane</location>
        <topology evidence="1 10">Multi-pass membrane protein</topology>
    </subcellularLocation>
</comment>
<dbReference type="InterPro" id="IPR039426">
    <property type="entry name" value="TonB-dep_rcpt-like"/>
</dbReference>
<dbReference type="KEGG" id="tje:TJEJU_1571"/>
<dbReference type="Gene3D" id="2.40.170.20">
    <property type="entry name" value="TonB-dependent receptor, beta-barrel domain"/>
    <property type="match status" value="1"/>
</dbReference>
<evidence type="ECO:0000256" key="3">
    <source>
        <dbReference type="ARBA" id="ARBA00022452"/>
    </source>
</evidence>
<reference evidence="14 15" key="1">
    <citation type="submission" date="2017-07" db="EMBL/GenBank/DDBJ databases">
        <authorList>
            <person name="Sun Z.S."/>
            <person name="Albrecht U."/>
            <person name="Echele G."/>
            <person name="Lee C.C."/>
        </authorList>
    </citation>
    <scope>NUCLEOTIDE SEQUENCE [LARGE SCALE GENOMIC DNA]</scope>
    <source>
        <strain evidence="15">type strain: KCTC 22618</strain>
    </source>
</reference>
<name>A0A238U7X9_9FLAO</name>
<organism evidence="14 15">
    <name type="scientific">Tenacibaculum jejuense</name>
    <dbReference type="NCBI Taxonomy" id="584609"/>
    <lineage>
        <taxon>Bacteria</taxon>
        <taxon>Pseudomonadati</taxon>
        <taxon>Bacteroidota</taxon>
        <taxon>Flavobacteriia</taxon>
        <taxon>Flavobacteriales</taxon>
        <taxon>Flavobacteriaceae</taxon>
        <taxon>Tenacibaculum</taxon>
    </lineage>
</organism>
<dbReference type="Pfam" id="PF00593">
    <property type="entry name" value="TonB_dep_Rec_b-barrel"/>
    <property type="match status" value="1"/>
</dbReference>
<keyword evidence="4 10" id="KW-0812">Transmembrane</keyword>
<dbReference type="OrthoDB" id="9803050at2"/>
<evidence type="ECO:0000256" key="8">
    <source>
        <dbReference type="ARBA" id="ARBA00023170"/>
    </source>
</evidence>
<dbReference type="PANTHER" id="PTHR30069:SF29">
    <property type="entry name" value="HEMOGLOBIN AND HEMOGLOBIN-HAPTOGLOBIN-BINDING PROTEIN 1-RELATED"/>
    <property type="match status" value="1"/>
</dbReference>
<protein>
    <submittedName>
        <fullName evidence="14">Probable TonB-dependent outer membrane receptor</fullName>
    </submittedName>
</protein>
<dbReference type="AlphaFoldDB" id="A0A238U7X9"/>
<feature type="domain" description="TonB-dependent receptor-like beta-barrel" evidence="12">
    <location>
        <begin position="290"/>
        <end position="749"/>
    </location>
</feature>
<evidence type="ECO:0000259" key="13">
    <source>
        <dbReference type="Pfam" id="PF07715"/>
    </source>
</evidence>
<dbReference type="InterPro" id="IPR012910">
    <property type="entry name" value="Plug_dom"/>
</dbReference>
<dbReference type="Pfam" id="PF07715">
    <property type="entry name" value="Plug"/>
    <property type="match status" value="1"/>
</dbReference>
<accession>A0A238U7X9</accession>
<dbReference type="GO" id="GO:0015344">
    <property type="term" value="F:siderophore uptake transmembrane transporter activity"/>
    <property type="evidence" value="ECO:0007669"/>
    <property type="project" value="TreeGrafter"/>
</dbReference>
<evidence type="ECO:0000256" key="4">
    <source>
        <dbReference type="ARBA" id="ARBA00022692"/>
    </source>
</evidence>
<dbReference type="PROSITE" id="PS52016">
    <property type="entry name" value="TONB_DEPENDENT_REC_3"/>
    <property type="match status" value="1"/>
</dbReference>
<keyword evidence="15" id="KW-1185">Reference proteome</keyword>
<dbReference type="InterPro" id="IPR036942">
    <property type="entry name" value="Beta-barrel_TonB_sf"/>
</dbReference>
<keyword evidence="2 10" id="KW-0813">Transport</keyword>
<keyword evidence="3 10" id="KW-1134">Transmembrane beta strand</keyword>
<dbReference type="RefSeq" id="WP_095070909.1">
    <property type="nucleotide sequence ID" value="NZ_LT899436.1"/>
</dbReference>
<dbReference type="GO" id="GO:0009279">
    <property type="term" value="C:cell outer membrane"/>
    <property type="evidence" value="ECO:0007669"/>
    <property type="project" value="UniProtKB-SubCell"/>
</dbReference>
<dbReference type="SUPFAM" id="SSF56935">
    <property type="entry name" value="Porins"/>
    <property type="match status" value="1"/>
</dbReference>
<evidence type="ECO:0000256" key="9">
    <source>
        <dbReference type="ARBA" id="ARBA00023237"/>
    </source>
</evidence>
<sequence length="789" mass="88995">MRIYTIIILFLIPLISFSQDKFTISGTLKDKANGETLFGATVFLKGTSLGTTTNEYGFYSLTAPKGNYTLSVSYIGYKPIEKEIELTKNIKFNTDLSEDANVLDEVVISAEESKKVNLRSPQMSTTKISSQTIKQIPVVLGEVDVIKSIQLLPGVTNAGEGASGFNVRGGAEDQNLILLDEAIIYNASHLFGFFSVFNNDAIKDVKLYKGGIPAKFGGRVSSVLDVRQKDGNNKEFKLTGGIGLISSRLTAEAPLFGDKGSFLVAGRASYANIFLALANNENRVGFYDLNLKTNYQLNDKNRLFFSAYFGNDDVTFQNSFFNSYGNLSANLRWNHIFSDKLFSNLSAIYSRYNYDLQLEFVDLDWLSRIDNYNLKYDIDYYLNDKLKFDFGVSGIYYKFNPGEIRKLTPESAINEDFLDKKFAVETGIYASLEHKISNNLTAMYGLRYSYFNRFGSQVLNTYANDLPVIYNPSFGIYERANPTGQITYGDKESIASFGNFEPRFALSYQLNEKSSIKTSYNRMAQYLHLISNTTSATPLDIWAPSGEFLKPQIADQYAIGYFRNFKNNTYSIEAETYYKTVKNRVDYINGAELIAQNTIEREILNGDARAYGLEFLLRKNKGDLTGWIAYTLSKSEQRTLGGRAGGPGLNNGDWYNTPFDRTHDLSVTGNYKLSDNWTFNANFVFQTGRPVTYPNGQFQYNGLSIPTYSTRNADRLPAYNRLDVSATLTPRKNKNRKWQAEWVFGIYNLYSRRNAASISFGVNNQSGLNEAERTSIFGITPSVTYNFKF</sequence>
<feature type="domain" description="TonB-dependent receptor plug" evidence="13">
    <location>
        <begin position="121"/>
        <end position="219"/>
    </location>
</feature>
<evidence type="ECO:0000259" key="12">
    <source>
        <dbReference type="Pfam" id="PF00593"/>
    </source>
</evidence>
<keyword evidence="6 11" id="KW-0798">TonB box</keyword>
<evidence type="ECO:0000313" key="14">
    <source>
        <dbReference type="EMBL" id="SNR15299.1"/>
    </source>
</evidence>
<evidence type="ECO:0000256" key="2">
    <source>
        <dbReference type="ARBA" id="ARBA00022448"/>
    </source>
</evidence>
<evidence type="ECO:0000256" key="6">
    <source>
        <dbReference type="ARBA" id="ARBA00023077"/>
    </source>
</evidence>
<evidence type="ECO:0000256" key="1">
    <source>
        <dbReference type="ARBA" id="ARBA00004571"/>
    </source>
</evidence>
<dbReference type="PANTHER" id="PTHR30069">
    <property type="entry name" value="TONB-DEPENDENT OUTER MEMBRANE RECEPTOR"/>
    <property type="match status" value="1"/>
</dbReference>
<dbReference type="Proteomes" id="UP000215214">
    <property type="component" value="Chromosome TJEJU"/>
</dbReference>
<keyword evidence="7 10" id="KW-0472">Membrane</keyword>
<evidence type="ECO:0000256" key="11">
    <source>
        <dbReference type="RuleBase" id="RU003357"/>
    </source>
</evidence>
<dbReference type="InterPro" id="IPR008969">
    <property type="entry name" value="CarboxyPept-like_regulatory"/>
</dbReference>
<keyword evidence="5" id="KW-0732">Signal</keyword>
<comment type="similarity">
    <text evidence="10 11">Belongs to the TonB-dependent receptor family.</text>
</comment>
<evidence type="ECO:0000256" key="7">
    <source>
        <dbReference type="ARBA" id="ARBA00023136"/>
    </source>
</evidence>
<evidence type="ECO:0000256" key="10">
    <source>
        <dbReference type="PROSITE-ProRule" id="PRU01360"/>
    </source>
</evidence>